<reference evidence="2 3" key="1">
    <citation type="submission" date="2007-01" db="EMBL/GenBank/DDBJ databases">
        <authorList>
            <person name="Haygood M."/>
            <person name="Podell S."/>
            <person name="Anderson C."/>
            <person name="Hopkinson B."/>
            <person name="Roe K."/>
            <person name="Barbeau K."/>
            <person name="Gaasterland T."/>
            <person name="Ferriera S."/>
            <person name="Johnson J."/>
            <person name="Kravitz S."/>
            <person name="Beeson K."/>
            <person name="Sutton G."/>
            <person name="Rogers Y.-H."/>
            <person name="Friedman R."/>
            <person name="Frazier M."/>
            <person name="Venter J.C."/>
        </authorList>
    </citation>
    <scope>NUCLEOTIDE SEQUENCE [LARGE SCALE GENOMIC DNA]</scope>
    <source>
        <strain evidence="2 3">ATCC 23134</strain>
    </source>
</reference>
<dbReference type="Proteomes" id="UP000004095">
    <property type="component" value="Unassembled WGS sequence"/>
</dbReference>
<protein>
    <recommendedName>
        <fullName evidence="4">Transposase (putative) YhgA-like domain-containing protein</fullName>
    </recommendedName>
</protein>
<organism evidence="2 3">
    <name type="scientific">Microscilla marina ATCC 23134</name>
    <dbReference type="NCBI Taxonomy" id="313606"/>
    <lineage>
        <taxon>Bacteria</taxon>
        <taxon>Pseudomonadati</taxon>
        <taxon>Bacteroidota</taxon>
        <taxon>Cytophagia</taxon>
        <taxon>Cytophagales</taxon>
        <taxon>Microscillaceae</taxon>
        <taxon>Microscilla</taxon>
    </lineage>
</organism>
<keyword evidence="3" id="KW-1185">Reference proteome</keyword>
<evidence type="ECO:0000256" key="1">
    <source>
        <dbReference type="SAM" id="MobiDB-lite"/>
    </source>
</evidence>
<name>A1ZMQ8_MICM2</name>
<dbReference type="EMBL" id="AAWS01000016">
    <property type="protein sequence ID" value="EAY28438.1"/>
    <property type="molecule type" value="Genomic_DNA"/>
</dbReference>
<dbReference type="eggNOG" id="COG5464">
    <property type="taxonomic scope" value="Bacteria"/>
</dbReference>
<dbReference type="RefSeq" id="WP_002698175.1">
    <property type="nucleotide sequence ID" value="NZ_AAWS01000016.1"/>
</dbReference>
<accession>A1ZMQ8</accession>
<proteinExistence type="predicted"/>
<comment type="caution">
    <text evidence="2">The sequence shown here is derived from an EMBL/GenBank/DDBJ whole genome shotgun (WGS) entry which is preliminary data.</text>
</comment>
<evidence type="ECO:0008006" key="4">
    <source>
        <dbReference type="Google" id="ProtNLM"/>
    </source>
</evidence>
<dbReference type="AlphaFoldDB" id="A1ZMQ8"/>
<feature type="region of interest" description="Disordered" evidence="1">
    <location>
        <begin position="227"/>
        <end position="252"/>
    </location>
</feature>
<gene>
    <name evidence="2" type="ORF">M23134_04001</name>
</gene>
<evidence type="ECO:0000313" key="3">
    <source>
        <dbReference type="Proteomes" id="UP000004095"/>
    </source>
</evidence>
<evidence type="ECO:0000313" key="2">
    <source>
        <dbReference type="EMBL" id="EAY28438.1"/>
    </source>
</evidence>
<dbReference type="OrthoDB" id="714214at2"/>
<sequence>MSNQYDKIFKENVGEFFLSLSETYLNIKVEKSEELKDKLQTTLEREADFLRKITTPQGEQMIVQLEFQTNDEQGMVERMQLYFAILQQKYKLSIRQFVIYVGNKPPKMRTRLNPEEIFTGFELLDLSQIKYKQWLASNIPEEILLAVLGDFQQADALQVLKQIISRLLVLIKDPGTLQKYIRQLAILARLRNLTIETEQTLDDMALTYDIEKDAFYLKGVKKGKEEGKEEGIKKGKEEGVKEGIKKGREEGKQEEKTALILGLLKSGKMTLQEIASLTKVTVAEVQKMADQIK</sequence>